<dbReference type="RefSeq" id="WP_193523794.1">
    <property type="nucleotide sequence ID" value="NZ_JABASA010000016.1"/>
</dbReference>
<keyword evidence="1" id="KW-0812">Transmembrane</keyword>
<dbReference type="EMBL" id="JABASA010000016">
    <property type="protein sequence ID" value="NMD49576.1"/>
    <property type="molecule type" value="Genomic_DNA"/>
</dbReference>
<organism evidence="2 3">
    <name type="scientific">Streptococcus ratti</name>
    <dbReference type="NCBI Taxonomy" id="1341"/>
    <lineage>
        <taxon>Bacteria</taxon>
        <taxon>Bacillati</taxon>
        <taxon>Bacillota</taxon>
        <taxon>Bacilli</taxon>
        <taxon>Lactobacillales</taxon>
        <taxon>Streptococcaceae</taxon>
        <taxon>Streptococcus</taxon>
    </lineage>
</organism>
<keyword evidence="1" id="KW-1133">Transmembrane helix</keyword>
<evidence type="ECO:0008006" key="4">
    <source>
        <dbReference type="Google" id="ProtNLM"/>
    </source>
</evidence>
<protein>
    <recommendedName>
        <fullName evidence="4">Accessory secretory protein Asp4</fullName>
    </recommendedName>
</protein>
<gene>
    <name evidence="2" type="ORF">HHO37_07860</name>
</gene>
<dbReference type="Proteomes" id="UP000532121">
    <property type="component" value="Unassembled WGS sequence"/>
</dbReference>
<evidence type="ECO:0000313" key="3">
    <source>
        <dbReference type="Proteomes" id="UP000532121"/>
    </source>
</evidence>
<keyword evidence="1" id="KW-0472">Membrane</keyword>
<feature type="transmembrane region" description="Helical" evidence="1">
    <location>
        <begin position="31"/>
        <end position="49"/>
    </location>
</feature>
<proteinExistence type="predicted"/>
<sequence>MENPLKESISKRLEKERLKIPSEEKVPKKNYMAVIVAAPIVIALIFILLKTLF</sequence>
<reference evidence="2 3" key="1">
    <citation type="submission" date="2020-04" db="EMBL/GenBank/DDBJ databases">
        <title>MicrobeNet Type strains.</title>
        <authorList>
            <person name="Nicholson A.C."/>
        </authorList>
    </citation>
    <scope>NUCLEOTIDE SEQUENCE [LARGE SCALE GENOMIC DNA]</scope>
    <source>
        <strain evidence="2 3">DSM 22768</strain>
    </source>
</reference>
<accession>A0A7X9LE95</accession>
<dbReference type="AlphaFoldDB" id="A0A7X9LE95"/>
<comment type="caution">
    <text evidence="2">The sequence shown here is derived from an EMBL/GenBank/DDBJ whole genome shotgun (WGS) entry which is preliminary data.</text>
</comment>
<evidence type="ECO:0000256" key="1">
    <source>
        <dbReference type="SAM" id="Phobius"/>
    </source>
</evidence>
<name>A0A7X9LE95_STRRT</name>
<evidence type="ECO:0000313" key="2">
    <source>
        <dbReference type="EMBL" id="NMD49576.1"/>
    </source>
</evidence>